<dbReference type="Gene3D" id="1.10.3210.10">
    <property type="entry name" value="Hypothetical protein af1432"/>
    <property type="match status" value="1"/>
</dbReference>
<protein>
    <submittedName>
        <fullName evidence="2">HD domain-containing protein</fullName>
    </submittedName>
</protein>
<dbReference type="Proteomes" id="UP001612812">
    <property type="component" value="Unassembled WGS sequence"/>
</dbReference>
<sequence length="193" mass="21137">MASTVEHAADLAEQYLAAALPRRWRHVRAVATKAHGLSGLAAVDSDALVASAWLHDIGYAPGIVVTGFHSLDGARWLLGQGFDLRVAALVAHHSCALYEAEERGLGEALTAEFAREESATSDALWYADMTTGPDGQDFTAAERLAEIRHRYGPDDLVTRFWEKAEPTLMEAVQRTQERMAAHPMKGSLRSWKP</sequence>
<dbReference type="RefSeq" id="WP_396768372.1">
    <property type="nucleotide sequence ID" value="NZ_JBITLA010000002.1"/>
</dbReference>
<feature type="domain" description="HD" evidence="1">
    <location>
        <begin position="23"/>
        <end position="98"/>
    </location>
</feature>
<reference evidence="2 3" key="1">
    <citation type="submission" date="2024-10" db="EMBL/GenBank/DDBJ databases">
        <title>The Natural Products Discovery Center: Release of the First 8490 Sequenced Strains for Exploring Actinobacteria Biosynthetic Diversity.</title>
        <authorList>
            <person name="Kalkreuter E."/>
            <person name="Kautsar S.A."/>
            <person name="Yang D."/>
            <person name="Bader C.D."/>
            <person name="Teijaro C.N."/>
            <person name="Fluegel L."/>
            <person name="Davis C.M."/>
            <person name="Simpson J.R."/>
            <person name="Lauterbach L."/>
            <person name="Steele A.D."/>
            <person name="Gui C."/>
            <person name="Meng S."/>
            <person name="Li G."/>
            <person name="Viehrig K."/>
            <person name="Ye F."/>
            <person name="Su P."/>
            <person name="Kiefer A.F."/>
            <person name="Nichols A."/>
            <person name="Cepeda A.J."/>
            <person name="Yan W."/>
            <person name="Fan B."/>
            <person name="Jiang Y."/>
            <person name="Adhikari A."/>
            <person name="Zheng C.-J."/>
            <person name="Schuster L."/>
            <person name="Cowan T.M."/>
            <person name="Smanski M.J."/>
            <person name="Chevrette M.G."/>
            <person name="De Carvalho L.P.S."/>
            <person name="Shen B."/>
        </authorList>
    </citation>
    <scope>NUCLEOTIDE SEQUENCE [LARGE SCALE GENOMIC DNA]</scope>
    <source>
        <strain evidence="2 3">NPDC049845</strain>
    </source>
</reference>
<evidence type="ECO:0000259" key="1">
    <source>
        <dbReference type="Pfam" id="PF01966"/>
    </source>
</evidence>
<gene>
    <name evidence="2" type="ORF">ACIBP4_02545</name>
</gene>
<evidence type="ECO:0000313" key="2">
    <source>
        <dbReference type="EMBL" id="MFI7261174.1"/>
    </source>
</evidence>
<organism evidence="2 3">
    <name type="scientific">Micromonospora maritima</name>
    <dbReference type="NCBI Taxonomy" id="986711"/>
    <lineage>
        <taxon>Bacteria</taxon>
        <taxon>Bacillati</taxon>
        <taxon>Actinomycetota</taxon>
        <taxon>Actinomycetes</taxon>
        <taxon>Micromonosporales</taxon>
        <taxon>Micromonosporaceae</taxon>
        <taxon>Micromonospora</taxon>
    </lineage>
</organism>
<proteinExistence type="predicted"/>
<dbReference type="Pfam" id="PF01966">
    <property type="entry name" value="HD"/>
    <property type="match status" value="1"/>
</dbReference>
<dbReference type="InterPro" id="IPR006674">
    <property type="entry name" value="HD_domain"/>
</dbReference>
<evidence type="ECO:0000313" key="3">
    <source>
        <dbReference type="Proteomes" id="UP001612812"/>
    </source>
</evidence>
<accession>A0ABW7ZEC2</accession>
<name>A0ABW7ZEC2_9ACTN</name>
<dbReference type="EMBL" id="JBITLE010000001">
    <property type="protein sequence ID" value="MFI7261174.1"/>
    <property type="molecule type" value="Genomic_DNA"/>
</dbReference>
<keyword evidence="3" id="KW-1185">Reference proteome</keyword>
<dbReference type="SUPFAM" id="SSF109604">
    <property type="entry name" value="HD-domain/PDEase-like"/>
    <property type="match status" value="1"/>
</dbReference>
<comment type="caution">
    <text evidence="2">The sequence shown here is derived from an EMBL/GenBank/DDBJ whole genome shotgun (WGS) entry which is preliminary data.</text>
</comment>